<reference evidence="10 11" key="1">
    <citation type="submission" date="2019-08" db="EMBL/GenBank/DDBJ databases">
        <title>Deep-cultivation of Planctomycetes and their phenomic and genomic characterization uncovers novel biology.</title>
        <authorList>
            <person name="Wiegand S."/>
            <person name="Jogler M."/>
            <person name="Boedeker C."/>
            <person name="Pinto D."/>
            <person name="Vollmers J."/>
            <person name="Rivas-Marin E."/>
            <person name="Kohn T."/>
            <person name="Peeters S.H."/>
            <person name="Heuer A."/>
            <person name="Rast P."/>
            <person name="Oberbeckmann S."/>
            <person name="Bunk B."/>
            <person name="Jeske O."/>
            <person name="Meyerdierks A."/>
            <person name="Storesund J.E."/>
            <person name="Kallscheuer N."/>
            <person name="Luecker S."/>
            <person name="Lage O.M."/>
            <person name="Pohl T."/>
            <person name="Merkel B.J."/>
            <person name="Hornburger P."/>
            <person name="Mueller R.-W."/>
            <person name="Bruemmer F."/>
            <person name="Labrenz M."/>
            <person name="Spormann A.M."/>
            <person name="Op Den Camp H."/>
            <person name="Overmann J."/>
            <person name="Amann R."/>
            <person name="Jetten M.S.M."/>
            <person name="Mascher T."/>
            <person name="Medema M.H."/>
            <person name="Devos D.P."/>
            <person name="Kaster A.-K."/>
            <person name="Ovreas L."/>
            <person name="Rohde M."/>
            <person name="Galperin M.Y."/>
            <person name="Jogler C."/>
        </authorList>
    </citation>
    <scope>NUCLEOTIDE SEQUENCE [LARGE SCALE GENOMIC DNA]</scope>
    <source>
        <strain evidence="10 11">LF1</strain>
    </source>
</reference>
<sequence length="667" mass="73678">MKNFRRVLIIAAQRRLALFGILLTSLVVSLLWAANFGILYPVVEVVFNEDHDSLADYAHAKITEADEKTVALDLQIGELKQQISVADESKKASLQFSLDAKQQEQQLIAKSVSFLTKAQPYIEKYTPGGAYDTLLLIIGFLVVATAVKLVALGSNLMLVQYVTERTSLDLRNLFFRKALHLDLELFGENGSADLTSRLTNDVGNVCGGVNVLMGRLIREPLKMITCLVGAAYICPRLLLLVMVVTPIVGLIMHHISRAIRRASRRMMEEMSQVYGLLNNSFAGIRVVKAFNTQGIERAKFKQGTQAYFRRSMKMGLYNMLARSTSEMLGIITVSMAILAGGYLAMNGDTHLFGLRMSDQPLGAAEVLTFFALLIGASDPAKKLTDVWSGLQRGIAASDRVFAIIDRKSRVIEPETSSFLARPHSRITFQDVAYTYPSGPRVLQGIDLSIRHGETVAVVGPNGCGKSTLISLLCRFDDPESGKILLDDVSVDQLRARELRKRIALVTQRTVLFDDTIEENIRYGTPGADDHAVVRAAKLAFADEFIRHKTPDGYKTMLGGKGMRLSGGQMQRIALARAFLRDPDILILDEATSQIDLESEQLIHQALAKFLVDRTGIMITHRPTSLAMADRIVVVEGGQVVDEGVHAKLINRNRFYQSLCGSDFKRAA</sequence>
<evidence type="ECO:0000259" key="9">
    <source>
        <dbReference type="PROSITE" id="PS50929"/>
    </source>
</evidence>
<name>A0A5B1CDF9_9BACT</name>
<dbReference type="AlphaFoldDB" id="A0A5B1CDF9"/>
<dbReference type="Pfam" id="PF00664">
    <property type="entry name" value="ABC_membrane"/>
    <property type="match status" value="1"/>
</dbReference>
<proteinExistence type="predicted"/>
<dbReference type="InterPro" id="IPR003593">
    <property type="entry name" value="AAA+_ATPase"/>
</dbReference>
<dbReference type="OrthoDB" id="9762778at2"/>
<dbReference type="GO" id="GO:0005524">
    <property type="term" value="F:ATP binding"/>
    <property type="evidence" value="ECO:0007669"/>
    <property type="project" value="UniProtKB-KW"/>
</dbReference>
<organism evidence="10 11">
    <name type="scientific">Rubripirellula obstinata</name>
    <dbReference type="NCBI Taxonomy" id="406547"/>
    <lineage>
        <taxon>Bacteria</taxon>
        <taxon>Pseudomonadati</taxon>
        <taxon>Planctomycetota</taxon>
        <taxon>Planctomycetia</taxon>
        <taxon>Pirellulales</taxon>
        <taxon>Pirellulaceae</taxon>
        <taxon>Rubripirellula</taxon>
    </lineage>
</organism>
<dbReference type="GO" id="GO:0015421">
    <property type="term" value="F:ABC-type oligopeptide transporter activity"/>
    <property type="evidence" value="ECO:0007669"/>
    <property type="project" value="TreeGrafter"/>
</dbReference>
<evidence type="ECO:0000256" key="2">
    <source>
        <dbReference type="ARBA" id="ARBA00022692"/>
    </source>
</evidence>
<dbReference type="PANTHER" id="PTHR43394:SF1">
    <property type="entry name" value="ATP-BINDING CASSETTE SUB-FAMILY B MEMBER 10, MITOCHONDRIAL"/>
    <property type="match status" value="1"/>
</dbReference>
<dbReference type="PROSITE" id="PS50929">
    <property type="entry name" value="ABC_TM1F"/>
    <property type="match status" value="1"/>
</dbReference>
<dbReference type="InterPro" id="IPR027417">
    <property type="entry name" value="P-loop_NTPase"/>
</dbReference>
<comment type="caution">
    <text evidence="10">The sequence shown here is derived from an EMBL/GenBank/DDBJ whole genome shotgun (WGS) entry which is preliminary data.</text>
</comment>
<dbReference type="InterPro" id="IPR036640">
    <property type="entry name" value="ABC1_TM_sf"/>
</dbReference>
<dbReference type="EC" id="3.6.3.-" evidence="10"/>
<dbReference type="Pfam" id="PF00005">
    <property type="entry name" value="ABC_tran"/>
    <property type="match status" value="1"/>
</dbReference>
<evidence type="ECO:0000256" key="1">
    <source>
        <dbReference type="ARBA" id="ARBA00004651"/>
    </source>
</evidence>
<evidence type="ECO:0000256" key="6">
    <source>
        <dbReference type="ARBA" id="ARBA00023136"/>
    </source>
</evidence>
<gene>
    <name evidence="10" type="ORF">LF1_00980</name>
</gene>
<dbReference type="GO" id="GO:0016887">
    <property type="term" value="F:ATP hydrolysis activity"/>
    <property type="evidence" value="ECO:0007669"/>
    <property type="project" value="InterPro"/>
</dbReference>
<dbReference type="CDD" id="cd18552">
    <property type="entry name" value="ABC_6TM_MsbA_like"/>
    <property type="match status" value="1"/>
</dbReference>
<evidence type="ECO:0000256" key="5">
    <source>
        <dbReference type="ARBA" id="ARBA00022989"/>
    </source>
</evidence>
<dbReference type="PROSITE" id="PS00211">
    <property type="entry name" value="ABC_TRANSPORTER_1"/>
    <property type="match status" value="1"/>
</dbReference>
<feature type="transmembrane region" description="Helical" evidence="7">
    <location>
        <begin position="237"/>
        <end position="256"/>
    </location>
</feature>
<feature type="domain" description="ABC transmembrane type-1" evidence="9">
    <location>
        <begin position="122"/>
        <end position="392"/>
    </location>
</feature>
<dbReference type="SUPFAM" id="SSF52540">
    <property type="entry name" value="P-loop containing nucleoside triphosphate hydrolases"/>
    <property type="match status" value="1"/>
</dbReference>
<evidence type="ECO:0000256" key="3">
    <source>
        <dbReference type="ARBA" id="ARBA00022741"/>
    </source>
</evidence>
<keyword evidence="10" id="KW-0378">Hydrolase</keyword>
<dbReference type="Gene3D" id="1.20.1560.10">
    <property type="entry name" value="ABC transporter type 1, transmembrane domain"/>
    <property type="match status" value="1"/>
</dbReference>
<protein>
    <submittedName>
        <fullName evidence="10">Putative multidrug export ATP-binding/permease protein</fullName>
        <ecNumber evidence="10">3.6.3.-</ecNumber>
    </submittedName>
</protein>
<keyword evidence="2 7" id="KW-0812">Transmembrane</keyword>
<keyword evidence="6 7" id="KW-0472">Membrane</keyword>
<dbReference type="SMART" id="SM00382">
    <property type="entry name" value="AAA"/>
    <property type="match status" value="1"/>
</dbReference>
<evidence type="ECO:0000313" key="10">
    <source>
        <dbReference type="EMBL" id="KAA1257610.1"/>
    </source>
</evidence>
<dbReference type="InterPro" id="IPR039421">
    <property type="entry name" value="Type_1_exporter"/>
</dbReference>
<dbReference type="Proteomes" id="UP000322699">
    <property type="component" value="Unassembled WGS sequence"/>
</dbReference>
<dbReference type="Gene3D" id="3.40.50.300">
    <property type="entry name" value="P-loop containing nucleotide triphosphate hydrolases"/>
    <property type="match status" value="1"/>
</dbReference>
<dbReference type="FunFam" id="3.40.50.300:FF:000218">
    <property type="entry name" value="Multidrug ABC transporter ATP-binding protein"/>
    <property type="match status" value="1"/>
</dbReference>
<comment type="subcellular location">
    <subcellularLocation>
        <location evidence="1">Cell membrane</location>
        <topology evidence="1">Multi-pass membrane protein</topology>
    </subcellularLocation>
</comment>
<dbReference type="PROSITE" id="PS50893">
    <property type="entry name" value="ABC_TRANSPORTER_2"/>
    <property type="match status" value="1"/>
</dbReference>
<dbReference type="RefSeq" id="WP_068260028.1">
    <property type="nucleotide sequence ID" value="NZ_LWSK01000013.1"/>
</dbReference>
<dbReference type="PANTHER" id="PTHR43394">
    <property type="entry name" value="ATP-DEPENDENT PERMEASE MDL1, MITOCHONDRIAL"/>
    <property type="match status" value="1"/>
</dbReference>
<dbReference type="GO" id="GO:0005886">
    <property type="term" value="C:plasma membrane"/>
    <property type="evidence" value="ECO:0007669"/>
    <property type="project" value="UniProtKB-SubCell"/>
</dbReference>
<dbReference type="InterPro" id="IPR011527">
    <property type="entry name" value="ABC1_TM_dom"/>
</dbReference>
<dbReference type="EMBL" id="VRLW01000001">
    <property type="protein sequence ID" value="KAA1257610.1"/>
    <property type="molecule type" value="Genomic_DNA"/>
</dbReference>
<dbReference type="SUPFAM" id="SSF90123">
    <property type="entry name" value="ABC transporter transmembrane region"/>
    <property type="match status" value="1"/>
</dbReference>
<dbReference type="InterPro" id="IPR017871">
    <property type="entry name" value="ABC_transporter-like_CS"/>
</dbReference>
<accession>A0A5B1CDF9</accession>
<feature type="domain" description="ABC transporter" evidence="8">
    <location>
        <begin position="426"/>
        <end position="661"/>
    </location>
</feature>
<evidence type="ECO:0000259" key="8">
    <source>
        <dbReference type="PROSITE" id="PS50893"/>
    </source>
</evidence>
<evidence type="ECO:0000256" key="7">
    <source>
        <dbReference type="SAM" id="Phobius"/>
    </source>
</evidence>
<keyword evidence="4 10" id="KW-0067">ATP-binding</keyword>
<dbReference type="InterPro" id="IPR003439">
    <property type="entry name" value="ABC_transporter-like_ATP-bd"/>
</dbReference>
<evidence type="ECO:0000256" key="4">
    <source>
        <dbReference type="ARBA" id="ARBA00022840"/>
    </source>
</evidence>
<keyword evidence="5 7" id="KW-1133">Transmembrane helix</keyword>
<evidence type="ECO:0000313" key="11">
    <source>
        <dbReference type="Proteomes" id="UP000322699"/>
    </source>
</evidence>
<keyword evidence="11" id="KW-1185">Reference proteome</keyword>
<keyword evidence="3" id="KW-0547">Nucleotide-binding</keyword>